<keyword evidence="4" id="KW-1185">Reference proteome</keyword>
<dbReference type="Gene3D" id="1.25.10.10">
    <property type="entry name" value="Leucine-rich Repeat Variant"/>
    <property type="match status" value="2"/>
</dbReference>
<evidence type="ECO:0000256" key="2">
    <source>
        <dbReference type="SAM" id="MobiDB-lite"/>
    </source>
</evidence>
<sequence>MELAHSLLLNEEALAQITEAKRPVFIFEWLRFLDKVLVAANKTDVKEKQKKLVEQLTGLISSSPGPPTRKLLAKNLAALYSIGDTFTVFQTLDKCNDIIKSKDDTAAYLPTKLAAVACVGAFYEKMGRMLGSAFPETVNNLLKSLKSAESQGRSEILMSLQKVLNGLGGAAASCHRDIYKNARSLLTDRSMAVRCAVAKVGVFLHCSGKSLCCDCASVKLIFLQNSFTLHPHYEQICGFILIARDDAKTKLFLSILCMLYPLYTTPSNGPKQDTFFFSAEAVVNDANSENKAGAADVAASQHVMVCALQELGSLVQSLNATASPLIQEPSIGLLETVTSVLLHPSMAARLAAAWCLRCVAVALPFQLTPFLDRCAERLNNLKTSPEAVSGYSFAMAALLGGVHQCPLGIPHAKGKSKNLNGRFFILCIMNAFIELSLCFCVGPSVVRYHLPKMLLLWRNVFPRSLKELEAEKARGDSFTWQVTLEGRAGALCAMRSFVAHCPELLTEDVIRKLMTPIECAMTMMSQILSAKIYSEVFMLCCILQLQPNSASGSGALEHDPSSIYLRIPAGEAVPGPLPLGVSVIDASVALFGVVFPHVSYKHRLVYIWVQLQNLILKSGLAENKSTLGPEEVRKSALTLVMGALDNPNPILRCAAGEALGRMAQVVGEATFIARMAQYSFDKSLERYLLGIIKQHISQFSTWSLHSLALIVDSSGPMYRGYVEPTLSLVLTLLLTVPPSHTEVHQCLGRCLGAIITTVGPELQGNGATISTIRSSCLVGCAITQDHSDSLVQAAAISCLQQLHMFAPRHVNLSSLVPSLCVHLCSSHLLLRRAAVACLRQLAQREAAEVCEYAMSLAKNAGDKENSGININTFTPGAGSRRDGHSRHQGVNITETGLEGVLFGMLDRETDRKLCSDIHDTLGHMLSSLAVENLSHWLMLCKDVLAASSDMSTAAPLGGGKDEESEKKDEMDDDTMFTTLGEEDKTKPSVAPRWATRVFAADCLCRVIMLCENANKAHFDLALARSARLKNPKSNYRTCTFNFVSYFIVGAALRPAFSQDTPSDITAKACQVCSAWIGSGVVSDLNDLRRVHNLLVSSLDKVQAGKGSSSQLYRESATTMEKLAVLKAWAEVYVVAMKIKKEAEAKPKRVLKSTEEDEDDFGTVDELPPDSLITLVQPELPSLSRLWLAALKDYALLTLPAEFATQLPPDGGAFYTPETIDTARLHYRNSWAPILHAVALWLNSTGFSASESTEETAAAMPNSQKRATSIVLNQTPGTPPTTKSLPELNKDRMHLILGVSIQFLCSPRPEEPVEHVTSCLQALHTLLDSPCARIHIAEDQLLGVELLNVLHRLLLTWDPTSVQLLVTGVVQQIVRAAQDYLQEKRNTLNEDDIGEKENPLALGEGGESGGLVPGKSLVFAAMELLMFILVRHMPHLSSKVSDSPSHIAAKSHLSEESARLVAATVTILSDLPSLCSPAGCMTVLPTILFLITRVLKETAVKSADNQVPPPVSAALQGIKTIVTLPTVKTDETQNQWASLIRSTLASILEYSQPAICYCRVSPVHLSTNITAFMLYADSEIFLSSLQECKFSCSFPVFCDVKHTTQEYKRGLLHAVLFHNSKNIKTPHKKSTNRTPPCFSLNAWRVQLLALLVPTLISYLLNENAFASASTASKDLHEFALQNLMHIGPLYPHAFKTVMGAAPELKTRLETAVRASQASKAKAAARQPPPTVHSTPTIKLKTSFF</sequence>
<dbReference type="GO" id="GO:0005794">
    <property type="term" value="C:Golgi apparatus"/>
    <property type="evidence" value="ECO:0007669"/>
    <property type="project" value="TreeGrafter"/>
</dbReference>
<dbReference type="Pfam" id="PF20210">
    <property type="entry name" value="Laa1_Sip1_HTR5"/>
    <property type="match status" value="1"/>
</dbReference>
<dbReference type="PANTHER" id="PTHR21663:SF2">
    <property type="entry name" value="HEAT REPEAT-CONTAINING PROTEIN 5B"/>
    <property type="match status" value="1"/>
</dbReference>
<dbReference type="InterPro" id="IPR040108">
    <property type="entry name" value="Laa1/Sip1/HEATR5"/>
</dbReference>
<dbReference type="Ensembl" id="ENSPSTT00000012938.1">
    <property type="protein sequence ID" value="ENSPSTP00000012338.1"/>
    <property type="gene ID" value="ENSPSTG00000008699.1"/>
</dbReference>
<evidence type="ECO:0000313" key="4">
    <source>
        <dbReference type="Proteomes" id="UP000694428"/>
    </source>
</evidence>
<protein>
    <submittedName>
        <fullName evidence="3">HEAT repeat containing 5B</fullName>
    </submittedName>
</protein>
<dbReference type="GO" id="GO:0030139">
    <property type="term" value="C:endocytic vesicle"/>
    <property type="evidence" value="ECO:0007669"/>
    <property type="project" value="TreeGrafter"/>
</dbReference>
<dbReference type="GO" id="GO:0006897">
    <property type="term" value="P:endocytosis"/>
    <property type="evidence" value="ECO:0007669"/>
    <property type="project" value="TreeGrafter"/>
</dbReference>
<evidence type="ECO:0000313" key="3">
    <source>
        <dbReference type="Ensembl" id="ENSPSTP00000012338.1"/>
    </source>
</evidence>
<dbReference type="FunFam" id="1.25.10.10:FF:000202">
    <property type="entry name" value="HEAT repeat-containing protein 5B isoform X1"/>
    <property type="match status" value="1"/>
</dbReference>
<dbReference type="GO" id="GO:0005829">
    <property type="term" value="C:cytosol"/>
    <property type="evidence" value="ECO:0007669"/>
    <property type="project" value="GOC"/>
</dbReference>
<comment type="similarity">
    <text evidence="1">Belongs to the HEATR5 family.</text>
</comment>
<dbReference type="SUPFAM" id="SSF48371">
    <property type="entry name" value="ARM repeat"/>
    <property type="match status" value="2"/>
</dbReference>
<evidence type="ECO:0000256" key="1">
    <source>
        <dbReference type="ARBA" id="ARBA00008304"/>
    </source>
</evidence>
<dbReference type="Pfam" id="PF25468">
    <property type="entry name" value="HEAT_HEATR5A"/>
    <property type="match status" value="1"/>
</dbReference>
<reference evidence="3" key="2">
    <citation type="submission" date="2025-09" db="UniProtKB">
        <authorList>
            <consortium name="Ensembl"/>
        </authorList>
    </citation>
    <scope>IDENTIFICATION</scope>
</reference>
<accession>A0A8C9F9R2</accession>
<dbReference type="PANTHER" id="PTHR21663">
    <property type="entry name" value="HYPOTHETICAL HEAT DOMAIN-CONTAINING"/>
    <property type="match status" value="1"/>
</dbReference>
<dbReference type="GO" id="GO:0042147">
    <property type="term" value="P:retrograde transport, endosome to Golgi"/>
    <property type="evidence" value="ECO:0007669"/>
    <property type="project" value="TreeGrafter"/>
</dbReference>
<dbReference type="InterPro" id="IPR016024">
    <property type="entry name" value="ARM-type_fold"/>
</dbReference>
<name>A0A8C9F9R2_PAVCR</name>
<proteinExistence type="inferred from homology"/>
<dbReference type="InterPro" id="IPR046837">
    <property type="entry name" value="Laa1/Sip1/HEATR5-like_HEAT"/>
</dbReference>
<feature type="region of interest" description="Disordered" evidence="2">
    <location>
        <begin position="951"/>
        <end position="970"/>
    </location>
</feature>
<feature type="compositionally biased region" description="Basic and acidic residues" evidence="2">
    <location>
        <begin position="959"/>
        <end position="969"/>
    </location>
</feature>
<dbReference type="GO" id="GO:0008104">
    <property type="term" value="P:intracellular protein localization"/>
    <property type="evidence" value="ECO:0007669"/>
    <property type="project" value="TreeGrafter"/>
</dbReference>
<organism evidence="3 4">
    <name type="scientific">Pavo cristatus</name>
    <name type="common">Indian peafowl</name>
    <name type="synonym">Blue peafowl</name>
    <dbReference type="NCBI Taxonomy" id="9049"/>
    <lineage>
        <taxon>Eukaryota</taxon>
        <taxon>Metazoa</taxon>
        <taxon>Chordata</taxon>
        <taxon>Craniata</taxon>
        <taxon>Vertebrata</taxon>
        <taxon>Euteleostomi</taxon>
        <taxon>Archelosauria</taxon>
        <taxon>Archosauria</taxon>
        <taxon>Dinosauria</taxon>
        <taxon>Saurischia</taxon>
        <taxon>Theropoda</taxon>
        <taxon>Coelurosauria</taxon>
        <taxon>Aves</taxon>
        <taxon>Neognathae</taxon>
        <taxon>Galloanserae</taxon>
        <taxon>Galliformes</taxon>
        <taxon>Phasianidae</taxon>
        <taxon>Phasianinae</taxon>
        <taxon>Pavo</taxon>
    </lineage>
</organism>
<dbReference type="Proteomes" id="UP000694428">
    <property type="component" value="Unplaced"/>
</dbReference>
<reference evidence="3" key="1">
    <citation type="submission" date="2025-08" db="UniProtKB">
        <authorList>
            <consortium name="Ensembl"/>
        </authorList>
    </citation>
    <scope>IDENTIFICATION</scope>
</reference>
<dbReference type="InterPro" id="IPR011989">
    <property type="entry name" value="ARM-like"/>
</dbReference>
<dbReference type="GO" id="GO:0016020">
    <property type="term" value="C:membrane"/>
    <property type="evidence" value="ECO:0007669"/>
    <property type="project" value="TreeGrafter"/>
</dbReference>